<proteinExistence type="predicted"/>
<accession>A0ABR1MRM3</accession>
<comment type="caution">
    <text evidence="2">The sequence shown here is derived from an EMBL/GenBank/DDBJ whole genome shotgun (WGS) entry which is preliminary data.</text>
</comment>
<name>A0ABR1MRM3_9PEZI</name>
<dbReference type="EMBL" id="JBBPDW010000002">
    <property type="protein sequence ID" value="KAK7555878.1"/>
    <property type="molecule type" value="Genomic_DNA"/>
</dbReference>
<evidence type="ECO:0000256" key="1">
    <source>
        <dbReference type="SAM" id="MobiDB-lite"/>
    </source>
</evidence>
<reference evidence="2 3" key="1">
    <citation type="submission" date="2024-04" db="EMBL/GenBank/DDBJ databases">
        <title>Phyllosticta paracitricarpa is synonymous to the EU quarantine fungus P. citricarpa based on phylogenomic analyses.</title>
        <authorList>
            <consortium name="Lawrence Berkeley National Laboratory"/>
            <person name="Van Ingen-Buijs V.A."/>
            <person name="Van Westerhoven A.C."/>
            <person name="Haridas S."/>
            <person name="Skiadas P."/>
            <person name="Martin F."/>
            <person name="Groenewald J.Z."/>
            <person name="Crous P.W."/>
            <person name="Seidl M.F."/>
        </authorList>
    </citation>
    <scope>NUCLEOTIDE SEQUENCE [LARGE SCALE GENOMIC DNA]</scope>
    <source>
        <strain evidence="2 3">CBS 122670</strain>
    </source>
</reference>
<sequence>MMQVLAIAPPRACARRLSTSSGVVGCCGVTGRLSSGLAASKGGGARLLPPLPEPPNASAQVGGTAVVADPS</sequence>
<evidence type="ECO:0000313" key="2">
    <source>
        <dbReference type="EMBL" id="KAK7555878.1"/>
    </source>
</evidence>
<gene>
    <name evidence="2" type="ORF">IWX46DRAFT_143886</name>
</gene>
<dbReference type="Proteomes" id="UP001365128">
    <property type="component" value="Unassembled WGS sequence"/>
</dbReference>
<protein>
    <submittedName>
        <fullName evidence="2">Uncharacterized protein</fullName>
    </submittedName>
</protein>
<organism evidence="2 3">
    <name type="scientific">Phyllosticta citricarpa</name>
    <dbReference type="NCBI Taxonomy" id="55181"/>
    <lineage>
        <taxon>Eukaryota</taxon>
        <taxon>Fungi</taxon>
        <taxon>Dikarya</taxon>
        <taxon>Ascomycota</taxon>
        <taxon>Pezizomycotina</taxon>
        <taxon>Dothideomycetes</taxon>
        <taxon>Dothideomycetes incertae sedis</taxon>
        <taxon>Botryosphaeriales</taxon>
        <taxon>Phyllostictaceae</taxon>
        <taxon>Phyllosticta</taxon>
    </lineage>
</organism>
<feature type="region of interest" description="Disordered" evidence="1">
    <location>
        <begin position="46"/>
        <end position="71"/>
    </location>
</feature>
<keyword evidence="3" id="KW-1185">Reference proteome</keyword>
<evidence type="ECO:0000313" key="3">
    <source>
        <dbReference type="Proteomes" id="UP001365128"/>
    </source>
</evidence>